<sequence length="425" mass="48771">MKIWLVTIGEPIFHPDNKLRLHRTGILSKYILENRKDVDVTWWTSTFSHFTKKQIFENTIDCKIGTNFKMIAINGGGYRKNVSFERIRDHNNVNEIFKKKILEEEKPDIIVSAFPTIGLCESAIAYAKINNIPILIDYRDLWPEVYIDLIPKPFKFLGKILLYPLIRRVNNIFLNATGVLGVTEGFLSIALRKAKRKKNQYDAVFPLGYLKNQYSEAELIKADNYWGTMLSNRAKLRICFFGAIGYQSDWDTIVTCIKIAFDQKLPVEFVICGSGDRLNELVSKTQNLDNVHFPGFVSASQIYSLMKLSDFGLCAFLSKENYLNAIPGKSIEYMSAGLPILNSLKNSELGQLITDFNIGFNYDDADSFLSVIKLALNSKFDKSQLKNNINKIYNNNFDSTTVYKNYLSHIENCISFYSEKKLKNY</sequence>
<dbReference type="AlphaFoldDB" id="A0A437PTL7"/>
<organism evidence="2 3">
    <name type="scientific">Sandaracinomonas limnophila</name>
    <dbReference type="NCBI Taxonomy" id="1862386"/>
    <lineage>
        <taxon>Bacteria</taxon>
        <taxon>Pseudomonadati</taxon>
        <taxon>Bacteroidota</taxon>
        <taxon>Cytophagia</taxon>
        <taxon>Cytophagales</taxon>
        <taxon>Flectobacillaceae</taxon>
        <taxon>Sandaracinomonas</taxon>
    </lineage>
</organism>
<proteinExistence type="predicted"/>
<name>A0A437PTL7_9BACT</name>
<dbReference type="GO" id="GO:0016757">
    <property type="term" value="F:glycosyltransferase activity"/>
    <property type="evidence" value="ECO:0007669"/>
    <property type="project" value="InterPro"/>
</dbReference>
<dbReference type="SUPFAM" id="SSF53756">
    <property type="entry name" value="UDP-Glycosyltransferase/glycogen phosphorylase"/>
    <property type="match status" value="1"/>
</dbReference>
<evidence type="ECO:0000259" key="1">
    <source>
        <dbReference type="Pfam" id="PF00534"/>
    </source>
</evidence>
<gene>
    <name evidence="2" type="ORF">EOJ36_04035</name>
</gene>
<reference evidence="2 3" key="1">
    <citation type="submission" date="2019-01" db="EMBL/GenBank/DDBJ databases">
        <authorList>
            <person name="Chen W.-M."/>
        </authorList>
    </citation>
    <scope>NUCLEOTIDE SEQUENCE [LARGE SCALE GENOMIC DNA]</scope>
    <source>
        <strain evidence="2 3">FSY-15</strain>
    </source>
</reference>
<dbReference type="Proteomes" id="UP000282832">
    <property type="component" value="Unassembled WGS sequence"/>
</dbReference>
<comment type="caution">
    <text evidence="2">The sequence shown here is derived from an EMBL/GenBank/DDBJ whole genome shotgun (WGS) entry which is preliminary data.</text>
</comment>
<protein>
    <submittedName>
        <fullName evidence="2">Glycosyltransferase</fullName>
    </submittedName>
</protein>
<evidence type="ECO:0000313" key="3">
    <source>
        <dbReference type="Proteomes" id="UP000282832"/>
    </source>
</evidence>
<dbReference type="RefSeq" id="WP_127802750.1">
    <property type="nucleotide sequence ID" value="NZ_SACY01000002.1"/>
</dbReference>
<accession>A0A437PTL7</accession>
<dbReference type="Pfam" id="PF00534">
    <property type="entry name" value="Glycos_transf_1"/>
    <property type="match status" value="1"/>
</dbReference>
<dbReference type="Gene3D" id="3.40.50.2000">
    <property type="entry name" value="Glycogen Phosphorylase B"/>
    <property type="match status" value="1"/>
</dbReference>
<dbReference type="InterPro" id="IPR001296">
    <property type="entry name" value="Glyco_trans_1"/>
</dbReference>
<evidence type="ECO:0000313" key="2">
    <source>
        <dbReference type="EMBL" id="RVU25596.1"/>
    </source>
</evidence>
<keyword evidence="3" id="KW-1185">Reference proteome</keyword>
<feature type="domain" description="Glycosyl transferase family 1" evidence="1">
    <location>
        <begin position="236"/>
        <end position="388"/>
    </location>
</feature>
<dbReference type="EMBL" id="SACY01000002">
    <property type="protein sequence ID" value="RVU25596.1"/>
    <property type="molecule type" value="Genomic_DNA"/>
</dbReference>
<keyword evidence="2" id="KW-0808">Transferase</keyword>
<dbReference type="OrthoDB" id="9811902at2"/>